<dbReference type="GO" id="GO:0016787">
    <property type="term" value="F:hydrolase activity"/>
    <property type="evidence" value="ECO:0007669"/>
    <property type="project" value="UniProtKB-KW"/>
</dbReference>
<name>A0ABQ8KNZ4_9APHY</name>
<feature type="transmembrane region" description="Helical" evidence="10">
    <location>
        <begin position="161"/>
        <end position="180"/>
    </location>
</feature>
<feature type="domain" description="ABC transmembrane type-1" evidence="12">
    <location>
        <begin position="876"/>
        <end position="1155"/>
    </location>
</feature>
<accession>A0ABQ8KNZ4</accession>
<dbReference type="InterPro" id="IPR050173">
    <property type="entry name" value="ABC_transporter_C-like"/>
</dbReference>
<evidence type="ECO:0000256" key="10">
    <source>
        <dbReference type="SAM" id="Phobius"/>
    </source>
</evidence>
<dbReference type="PROSITE" id="PS00211">
    <property type="entry name" value="ABC_TRANSPORTER_1"/>
    <property type="match status" value="1"/>
</dbReference>
<keyword evidence="14" id="KW-1185">Reference proteome</keyword>
<dbReference type="EMBL" id="JADCUA010000005">
    <property type="protein sequence ID" value="KAH9840154.1"/>
    <property type="molecule type" value="Genomic_DNA"/>
</dbReference>
<dbReference type="Pfam" id="PF00664">
    <property type="entry name" value="ABC_membrane"/>
    <property type="match status" value="2"/>
</dbReference>
<dbReference type="SUPFAM" id="SSF52540">
    <property type="entry name" value="P-loop containing nucleoside triphosphate hydrolases"/>
    <property type="match status" value="2"/>
</dbReference>
<dbReference type="InterPro" id="IPR036640">
    <property type="entry name" value="ABC1_TM_sf"/>
</dbReference>
<evidence type="ECO:0000256" key="2">
    <source>
        <dbReference type="ARBA" id="ARBA00022448"/>
    </source>
</evidence>
<comment type="subcellular location">
    <subcellularLocation>
        <location evidence="1">Membrane</location>
        <topology evidence="1">Multi-pass membrane protein</topology>
    </subcellularLocation>
</comment>
<feature type="transmembrane region" description="Helical" evidence="10">
    <location>
        <begin position="876"/>
        <end position="899"/>
    </location>
</feature>
<reference evidence="13 14" key="1">
    <citation type="journal article" date="2021" name="Environ. Microbiol.">
        <title>Gene family expansions and transcriptome signatures uncover fungal adaptations to wood decay.</title>
        <authorList>
            <person name="Hage H."/>
            <person name="Miyauchi S."/>
            <person name="Viragh M."/>
            <person name="Drula E."/>
            <person name="Min B."/>
            <person name="Chaduli D."/>
            <person name="Navarro D."/>
            <person name="Favel A."/>
            <person name="Norest M."/>
            <person name="Lesage-Meessen L."/>
            <person name="Balint B."/>
            <person name="Merenyi Z."/>
            <person name="de Eugenio L."/>
            <person name="Morin E."/>
            <person name="Martinez A.T."/>
            <person name="Baldrian P."/>
            <person name="Stursova M."/>
            <person name="Martinez M.J."/>
            <person name="Novotny C."/>
            <person name="Magnuson J.K."/>
            <person name="Spatafora J.W."/>
            <person name="Maurice S."/>
            <person name="Pangilinan J."/>
            <person name="Andreopoulos W."/>
            <person name="LaButti K."/>
            <person name="Hundley H."/>
            <person name="Na H."/>
            <person name="Kuo A."/>
            <person name="Barry K."/>
            <person name="Lipzen A."/>
            <person name="Henrissat B."/>
            <person name="Riley R."/>
            <person name="Ahrendt S."/>
            <person name="Nagy L.G."/>
            <person name="Grigoriev I.V."/>
            <person name="Martin F."/>
            <person name="Rosso M.N."/>
        </authorList>
    </citation>
    <scope>NUCLEOTIDE SEQUENCE [LARGE SCALE GENOMIC DNA]</scope>
    <source>
        <strain evidence="13 14">CIRM-BRFM 1785</strain>
    </source>
</reference>
<keyword evidence="7 10" id="KW-0472">Membrane</keyword>
<dbReference type="PANTHER" id="PTHR24223">
    <property type="entry name" value="ATP-BINDING CASSETTE SUB-FAMILY C"/>
    <property type="match status" value="1"/>
</dbReference>
<dbReference type="InterPro" id="IPR027417">
    <property type="entry name" value="P-loop_NTPase"/>
</dbReference>
<dbReference type="PROSITE" id="PS50893">
    <property type="entry name" value="ABC_TRANSPORTER_2"/>
    <property type="match status" value="1"/>
</dbReference>
<feature type="transmembrane region" description="Helical" evidence="10">
    <location>
        <begin position="97"/>
        <end position="118"/>
    </location>
</feature>
<dbReference type="InterPro" id="IPR017871">
    <property type="entry name" value="ABC_transporter-like_CS"/>
</dbReference>
<dbReference type="Proteomes" id="UP000814176">
    <property type="component" value="Unassembled WGS sequence"/>
</dbReference>
<comment type="caution">
    <text evidence="13">The sequence shown here is derived from an EMBL/GenBank/DDBJ whole genome shotgun (WGS) entry which is preliminary data.</text>
</comment>
<feature type="transmembrane region" description="Helical" evidence="10">
    <location>
        <begin position="61"/>
        <end position="85"/>
    </location>
</feature>
<proteinExistence type="predicted"/>
<keyword evidence="8" id="KW-0325">Glycoprotein</keyword>
<dbReference type="GeneID" id="72001038"/>
<dbReference type="InterPro" id="IPR056227">
    <property type="entry name" value="TMD0_ABC"/>
</dbReference>
<evidence type="ECO:0000256" key="5">
    <source>
        <dbReference type="ARBA" id="ARBA00022840"/>
    </source>
</evidence>
<keyword evidence="13" id="KW-0378">Hydrolase</keyword>
<evidence type="ECO:0000256" key="6">
    <source>
        <dbReference type="ARBA" id="ARBA00022989"/>
    </source>
</evidence>
<feature type="transmembrane region" description="Helical" evidence="10">
    <location>
        <begin position="30"/>
        <end position="49"/>
    </location>
</feature>
<dbReference type="Gene3D" id="3.40.50.300">
    <property type="entry name" value="P-loop containing nucleotide triphosphate hydrolases"/>
    <property type="match status" value="2"/>
</dbReference>
<dbReference type="SMART" id="SM00382">
    <property type="entry name" value="AAA"/>
    <property type="match status" value="2"/>
</dbReference>
<keyword evidence="6 10" id="KW-1133">Transmembrane helix</keyword>
<evidence type="ECO:0000256" key="3">
    <source>
        <dbReference type="ARBA" id="ARBA00022692"/>
    </source>
</evidence>
<dbReference type="CDD" id="cd18580">
    <property type="entry name" value="ABC_6TM_ABCC_D2"/>
    <property type="match status" value="1"/>
</dbReference>
<feature type="transmembrane region" description="Helical" evidence="10">
    <location>
        <begin position="304"/>
        <end position="326"/>
    </location>
</feature>
<feature type="domain" description="ABC transmembrane type-1" evidence="12">
    <location>
        <begin position="275"/>
        <end position="552"/>
    </location>
</feature>
<keyword evidence="5" id="KW-0067">ATP-binding</keyword>
<dbReference type="PROSITE" id="PS50929">
    <property type="entry name" value="ABC_TM1F"/>
    <property type="match status" value="2"/>
</dbReference>
<dbReference type="SUPFAM" id="SSF90123">
    <property type="entry name" value="ABC transporter transmembrane region"/>
    <property type="match status" value="2"/>
</dbReference>
<organism evidence="13 14">
    <name type="scientific">Rhodofomes roseus</name>
    <dbReference type="NCBI Taxonomy" id="34475"/>
    <lineage>
        <taxon>Eukaryota</taxon>
        <taxon>Fungi</taxon>
        <taxon>Dikarya</taxon>
        <taxon>Basidiomycota</taxon>
        <taxon>Agaricomycotina</taxon>
        <taxon>Agaricomycetes</taxon>
        <taxon>Polyporales</taxon>
        <taxon>Rhodofomes</taxon>
    </lineage>
</organism>
<keyword evidence="3 10" id="KW-0812">Transmembrane</keyword>
<protein>
    <submittedName>
        <fullName evidence="13">P-loop containing nucleoside triphosphate hydrolase protein</fullName>
    </submittedName>
</protein>
<gene>
    <name evidence="13" type="ORF">C8Q71DRAFT_703259</name>
</gene>
<dbReference type="Pfam" id="PF00005">
    <property type="entry name" value="ABC_tran"/>
    <property type="match status" value="2"/>
</dbReference>
<evidence type="ECO:0000259" key="12">
    <source>
        <dbReference type="PROSITE" id="PS50929"/>
    </source>
</evidence>
<keyword evidence="2" id="KW-0813">Transport</keyword>
<dbReference type="InterPro" id="IPR044746">
    <property type="entry name" value="ABCC_6TM_D1"/>
</dbReference>
<keyword evidence="4" id="KW-0547">Nucleotide-binding</keyword>
<dbReference type="Gene3D" id="1.20.1560.10">
    <property type="entry name" value="ABC transporter type 1, transmembrane domain"/>
    <property type="match status" value="2"/>
</dbReference>
<dbReference type="RefSeq" id="XP_047781804.1">
    <property type="nucleotide sequence ID" value="XM_047920306.1"/>
</dbReference>
<dbReference type="CDD" id="cd03250">
    <property type="entry name" value="ABCC_MRP_domain1"/>
    <property type="match status" value="1"/>
</dbReference>
<feature type="transmembrane region" description="Helical" evidence="10">
    <location>
        <begin position="384"/>
        <end position="401"/>
    </location>
</feature>
<feature type="transmembrane region" description="Helical" evidence="10">
    <location>
        <begin position="1101"/>
        <end position="1120"/>
    </location>
</feature>
<dbReference type="Pfam" id="PF24357">
    <property type="entry name" value="TMD0_ABC"/>
    <property type="match status" value="1"/>
</dbReference>
<evidence type="ECO:0000259" key="11">
    <source>
        <dbReference type="PROSITE" id="PS50893"/>
    </source>
</evidence>
<feature type="transmembrane region" description="Helical" evidence="10">
    <location>
        <begin position="275"/>
        <end position="292"/>
    </location>
</feature>
<evidence type="ECO:0000256" key="8">
    <source>
        <dbReference type="ARBA" id="ARBA00023180"/>
    </source>
</evidence>
<feature type="domain" description="ABC transporter" evidence="11">
    <location>
        <begin position="600"/>
        <end position="825"/>
    </location>
</feature>
<dbReference type="InterPro" id="IPR011527">
    <property type="entry name" value="ABC1_TM_dom"/>
</dbReference>
<dbReference type="CDD" id="cd18579">
    <property type="entry name" value="ABC_6TM_ABCC_D1"/>
    <property type="match status" value="1"/>
</dbReference>
<feature type="compositionally biased region" description="Acidic residues" evidence="9">
    <location>
        <begin position="842"/>
        <end position="851"/>
    </location>
</feature>
<feature type="transmembrane region" description="Helical" evidence="10">
    <location>
        <begin position="990"/>
        <end position="1009"/>
    </location>
</feature>
<feature type="transmembrane region" description="Helical" evidence="10">
    <location>
        <begin position="407"/>
        <end position="425"/>
    </location>
</feature>
<evidence type="ECO:0000313" key="14">
    <source>
        <dbReference type="Proteomes" id="UP000814176"/>
    </source>
</evidence>
<feature type="region of interest" description="Disordered" evidence="9">
    <location>
        <begin position="832"/>
        <end position="851"/>
    </location>
</feature>
<dbReference type="PANTHER" id="PTHR24223:SF399">
    <property type="entry name" value="ABC TRANSPORTER ATNG"/>
    <property type="match status" value="1"/>
</dbReference>
<feature type="transmembrane region" description="Helical" evidence="10">
    <location>
        <begin position="130"/>
        <end position="149"/>
    </location>
</feature>
<feature type="transmembrane region" description="Helical" evidence="10">
    <location>
        <begin position="1015"/>
        <end position="1033"/>
    </location>
</feature>
<dbReference type="InterPro" id="IPR044726">
    <property type="entry name" value="ABCC_6TM_D2"/>
</dbReference>
<evidence type="ECO:0000256" key="1">
    <source>
        <dbReference type="ARBA" id="ARBA00004141"/>
    </source>
</evidence>
<evidence type="ECO:0000256" key="9">
    <source>
        <dbReference type="SAM" id="MobiDB-lite"/>
    </source>
</evidence>
<feature type="transmembrane region" description="Helical" evidence="10">
    <location>
        <begin position="919"/>
        <end position="941"/>
    </location>
</feature>
<sequence length="1358" mass="148685">MVLSCHQDSAFGPASTCRNLDFTLYFEQTILSFTPDVIFIALALVRLAALSRTKSLLGAPGWPLVLSKLGSVLLTIASTAANLFFTLQTKDQGLIPVWVPSPALQLIASIPLGILVLMEHFRSPAPSMLVICYTLLKSLFCSVTLRTYLKTGLFGSAHPAAVVWTLVTTSYMLILCAELVEKRRLLRHKVLAPVSTSSFITRSLYLWLLPLMWTGRKKVLTIDDCGMIPDELSALSTRVALQDALSTTGRQSNYLARATTKAFAMKFLAPAGPRLALLLVTFAQPLLVNRTISFVTSDNSDTQGWALVGAFVCVYALIAITTSLYWEKVFDATVGLRGALVGVIYSKSLKLSSAASRSLGGGVASTYMSVDVERVCEGAQSFHELWACLVSVGLTIVIVYQQVTWPAFLPIVVTVLLIVATSFIGRSVGRRQNAWLAATDRRVKFISSMISNFLSIKWSCYEEILGAKVDKLRLEEMNEARRFYNGIVLSSSLSNTAGILCILSVLGPYVLLSTRHGKQPLDVQRLFTIVTSLNLVSQPLNFLGQQFPVLAASWASLQRIERFLLLDERQDEFLGGSEKLAQLYEGADGIELETRTPPPIVMKQAAFAWAPDTEPYLKDITLHCDEAKLYMCVGAVASGKSLLLLSILGETTATAGQYKKLSARCAYASQNALIIPGTIRDNILFGRAFQAERYSRVLDACALTLDIRGMPAGDGTWLGEKGRRLSGGQKQRIALARAVYADAPWTLLDDPLSALDAESESHIFHSLFGSGGILAHKAVLLVTHNVKHLHAAHRIIVLDSGRIRYQGALSDITKQGYGVLVESTAVQHATSAASRELSTDVPTEDIPEEESGEAALTKESLGFTPYRFYTRMVGRFNFVVAMFGIAMYAGMRLGIQVYLQQWADSNGAHPGAWAGGYAGFSLVSLMTIAFSFWQFAVLVAYRGSVEVHGEELNGLLHAAPSFFMSTPAGRIINRFSQDIFMIDFEWPINLLDALSIFVMLVGTLVFIFIPTPLLALSVFPLGAFYFMTTIFYLRTSKQLQHLEASSKSPLYSVFATTLSGLETIRALHVENYFQNQNDVHLNRSQTPYYYRFGGLRFLRTILAFMSFVIAVGLAALTIGLRRTVNPSSLGLALSNLTGLSNWLSFLLMSMAQVENGSVSISRILEIVNLPPEEDSTVYSTPDADWPSVGSVEFKAVSMRYQPELKPAVSNVSFHAFAGMKIGICGRSGSGKSSMILALFRGLSDSLVSGQISIDGVDIHSLSRFHLRKALSLVAQDPFVWHASIRSNLDPEEVHADAEIWVALDRVGMSDAVAGLPEKLDTVLEDGGSLSKGQMQLLCLSRVLLRRRKIVVLDEASSR</sequence>
<dbReference type="InterPro" id="IPR003593">
    <property type="entry name" value="AAA+_ATPase"/>
</dbReference>
<evidence type="ECO:0000256" key="4">
    <source>
        <dbReference type="ARBA" id="ARBA00022741"/>
    </source>
</evidence>
<evidence type="ECO:0000313" key="13">
    <source>
        <dbReference type="EMBL" id="KAH9840154.1"/>
    </source>
</evidence>
<evidence type="ECO:0000256" key="7">
    <source>
        <dbReference type="ARBA" id="ARBA00023136"/>
    </source>
</evidence>
<dbReference type="InterPro" id="IPR003439">
    <property type="entry name" value="ABC_transporter-like_ATP-bd"/>
</dbReference>